<gene>
    <name evidence="2" type="ORF">DB31_7469</name>
</gene>
<protein>
    <submittedName>
        <fullName evidence="2">Uncharacterized protein</fullName>
    </submittedName>
</protein>
<evidence type="ECO:0000256" key="1">
    <source>
        <dbReference type="SAM" id="MobiDB-lite"/>
    </source>
</evidence>
<evidence type="ECO:0000313" key="2">
    <source>
        <dbReference type="EMBL" id="KFE68232.1"/>
    </source>
</evidence>
<accession>A0A085WKL9</accession>
<comment type="caution">
    <text evidence="2">The sequence shown here is derived from an EMBL/GenBank/DDBJ whole genome shotgun (WGS) entry which is preliminary data.</text>
</comment>
<name>A0A085WKL9_9BACT</name>
<dbReference type="STRING" id="394096.DB31_7469"/>
<reference evidence="2 3" key="1">
    <citation type="submission" date="2014-04" db="EMBL/GenBank/DDBJ databases">
        <title>Genome assembly of Hyalangium minutum DSM 14724.</title>
        <authorList>
            <person name="Sharma G."/>
            <person name="Subramanian S."/>
        </authorList>
    </citation>
    <scope>NUCLEOTIDE SEQUENCE [LARGE SCALE GENOMIC DNA]</scope>
    <source>
        <strain evidence="2 3">DSM 14724</strain>
    </source>
</reference>
<dbReference type="Proteomes" id="UP000028725">
    <property type="component" value="Unassembled WGS sequence"/>
</dbReference>
<feature type="compositionally biased region" description="Basic and acidic residues" evidence="1">
    <location>
        <begin position="1"/>
        <end position="10"/>
    </location>
</feature>
<dbReference type="AlphaFoldDB" id="A0A085WKL9"/>
<feature type="compositionally biased region" description="Polar residues" evidence="1">
    <location>
        <begin position="43"/>
        <end position="54"/>
    </location>
</feature>
<organism evidence="2 3">
    <name type="scientific">Hyalangium minutum</name>
    <dbReference type="NCBI Taxonomy" id="394096"/>
    <lineage>
        <taxon>Bacteria</taxon>
        <taxon>Pseudomonadati</taxon>
        <taxon>Myxococcota</taxon>
        <taxon>Myxococcia</taxon>
        <taxon>Myxococcales</taxon>
        <taxon>Cystobacterineae</taxon>
        <taxon>Archangiaceae</taxon>
        <taxon>Hyalangium</taxon>
    </lineage>
</organism>
<proteinExistence type="predicted"/>
<feature type="region of interest" description="Disordered" evidence="1">
    <location>
        <begin position="1"/>
        <end position="63"/>
    </location>
</feature>
<sequence length="63" mass="6993">MRRGAWDEQRCGNASGQRRGDPSRNRARMCQGGHPGAYLRRMATSQPRGYTTSPVMKRCGPAV</sequence>
<dbReference type="EMBL" id="JMCB01000006">
    <property type="protein sequence ID" value="KFE68232.1"/>
    <property type="molecule type" value="Genomic_DNA"/>
</dbReference>
<evidence type="ECO:0000313" key="3">
    <source>
        <dbReference type="Proteomes" id="UP000028725"/>
    </source>
</evidence>
<keyword evidence="3" id="KW-1185">Reference proteome</keyword>